<dbReference type="InterPro" id="IPR002694">
    <property type="entry name" value="Znf_CHC2"/>
</dbReference>
<organism evidence="6 7">
    <name type="scientific">Anaerostipes hadrus</name>
    <dbReference type="NCBI Taxonomy" id="649756"/>
    <lineage>
        <taxon>Bacteria</taxon>
        <taxon>Bacillati</taxon>
        <taxon>Bacillota</taxon>
        <taxon>Clostridia</taxon>
        <taxon>Lachnospirales</taxon>
        <taxon>Lachnospiraceae</taxon>
        <taxon>Anaerostipes</taxon>
    </lineage>
</organism>
<dbReference type="InterPro" id="IPR050219">
    <property type="entry name" value="DnaG_primase"/>
</dbReference>
<dbReference type="EMBL" id="CYXY01000005">
    <property type="protein sequence ID" value="CUM86379.1"/>
    <property type="molecule type" value="Genomic_DNA"/>
</dbReference>
<accession>A0A173S9H4</accession>
<evidence type="ECO:0000313" key="6">
    <source>
        <dbReference type="EMBL" id="CUM86379.1"/>
    </source>
</evidence>
<keyword evidence="3" id="KW-0862">Zinc</keyword>
<dbReference type="Pfam" id="PF13154">
    <property type="entry name" value="DUF3991"/>
    <property type="match status" value="1"/>
</dbReference>
<evidence type="ECO:0000259" key="4">
    <source>
        <dbReference type="Pfam" id="PF01807"/>
    </source>
</evidence>
<dbReference type="Pfam" id="PF13155">
    <property type="entry name" value="Toprim_2"/>
    <property type="match status" value="1"/>
</dbReference>
<protein>
    <submittedName>
        <fullName evidence="6">DNA primase</fullName>
    </submittedName>
</protein>
<dbReference type="SUPFAM" id="SSF57783">
    <property type="entry name" value="Zinc beta-ribbon"/>
    <property type="match status" value="1"/>
</dbReference>
<dbReference type="GO" id="GO:0008270">
    <property type="term" value="F:zinc ion binding"/>
    <property type="evidence" value="ECO:0007669"/>
    <property type="project" value="UniProtKB-KW"/>
</dbReference>
<gene>
    <name evidence="6" type="ORF">ERS852571_01019</name>
</gene>
<dbReference type="GO" id="GO:0005737">
    <property type="term" value="C:cytoplasm"/>
    <property type="evidence" value="ECO:0007669"/>
    <property type="project" value="TreeGrafter"/>
</dbReference>
<dbReference type="PANTHER" id="PTHR30313">
    <property type="entry name" value="DNA PRIMASE"/>
    <property type="match status" value="1"/>
</dbReference>
<sequence>MRFTQEQIDQAKQVPVERIAKSVGYTVVKKGRYFSLEEMDSLMINTRKNLWWRYSNGTHGNSIDFLIEFANYSFQQAVKECLEVANIDISFQQDEIKNYRKDYDNTSSREMKLPKRSDRFQRLYAYLMKKRKLSSDTIQFFIRKQLLYEEEKYHNIVFLGRDKKGKIQYAGVHGTLELNGKKAFRGDVEGNNKSYGVNLRNEKSTKLVVLEAVIDLMSYFEIQNKMKESCEENLLALGMLADLPLETFLKENPQIKEIIFALDHDEKGQEATEKLIKKYQQRGFEVCKYQYPEQYKDINDYLKLGFQGRKIPLTRGRL</sequence>
<dbReference type="GO" id="GO:0003677">
    <property type="term" value="F:DNA binding"/>
    <property type="evidence" value="ECO:0007669"/>
    <property type="project" value="InterPro"/>
</dbReference>
<dbReference type="GO" id="GO:0003899">
    <property type="term" value="F:DNA-directed RNA polymerase activity"/>
    <property type="evidence" value="ECO:0007669"/>
    <property type="project" value="InterPro"/>
</dbReference>
<dbReference type="Proteomes" id="UP000095553">
    <property type="component" value="Unassembled WGS sequence"/>
</dbReference>
<dbReference type="InterPro" id="IPR036977">
    <property type="entry name" value="DNA_primase_Znf_CHC2"/>
</dbReference>
<evidence type="ECO:0000256" key="3">
    <source>
        <dbReference type="ARBA" id="ARBA00022833"/>
    </source>
</evidence>
<dbReference type="SUPFAM" id="SSF56731">
    <property type="entry name" value="DNA primase core"/>
    <property type="match status" value="1"/>
</dbReference>
<evidence type="ECO:0000259" key="5">
    <source>
        <dbReference type="Pfam" id="PF13154"/>
    </source>
</evidence>
<evidence type="ECO:0000256" key="2">
    <source>
        <dbReference type="ARBA" id="ARBA00022771"/>
    </source>
</evidence>
<dbReference type="GO" id="GO:0006269">
    <property type="term" value="P:DNA replication, synthesis of primer"/>
    <property type="evidence" value="ECO:0007669"/>
    <property type="project" value="TreeGrafter"/>
</dbReference>
<dbReference type="AlphaFoldDB" id="A0A173S9H4"/>
<keyword evidence="1" id="KW-0479">Metal-binding</keyword>
<dbReference type="Gene3D" id="3.40.1360.10">
    <property type="match status" value="1"/>
</dbReference>
<proteinExistence type="predicted"/>
<dbReference type="RefSeq" id="WP_055072522.1">
    <property type="nucleotide sequence ID" value="NZ_CYXY01000005.1"/>
</dbReference>
<evidence type="ECO:0000256" key="1">
    <source>
        <dbReference type="ARBA" id="ARBA00022723"/>
    </source>
</evidence>
<reference evidence="6 7" key="1">
    <citation type="submission" date="2015-09" db="EMBL/GenBank/DDBJ databases">
        <authorList>
            <consortium name="Pathogen Informatics"/>
        </authorList>
    </citation>
    <scope>NUCLEOTIDE SEQUENCE [LARGE SCALE GENOMIC DNA]</scope>
    <source>
        <strain evidence="6 7">2789STDY5834959</strain>
    </source>
</reference>
<evidence type="ECO:0000313" key="7">
    <source>
        <dbReference type="Proteomes" id="UP000095553"/>
    </source>
</evidence>
<dbReference type="Gene3D" id="3.90.580.10">
    <property type="entry name" value="Zinc finger, CHC2-type domain"/>
    <property type="match status" value="1"/>
</dbReference>
<dbReference type="InterPro" id="IPR025054">
    <property type="entry name" value="DUF3991"/>
</dbReference>
<feature type="domain" description="Zinc finger CHC2-type" evidence="4">
    <location>
        <begin position="34"/>
        <end position="93"/>
    </location>
</feature>
<feature type="domain" description="DUF3991" evidence="5">
    <location>
        <begin position="125"/>
        <end position="195"/>
    </location>
</feature>
<dbReference type="PANTHER" id="PTHR30313:SF2">
    <property type="entry name" value="DNA PRIMASE"/>
    <property type="match status" value="1"/>
</dbReference>
<name>A0A173S9H4_ANAHA</name>
<keyword evidence="2" id="KW-0863">Zinc-finger</keyword>
<dbReference type="Pfam" id="PF01807">
    <property type="entry name" value="Zn_ribbon_DnaG"/>
    <property type="match status" value="1"/>
</dbReference>